<dbReference type="Pfam" id="PF04391">
    <property type="entry name" value="DUF533"/>
    <property type="match status" value="1"/>
</dbReference>
<dbReference type="SUPFAM" id="SSF158682">
    <property type="entry name" value="TerB-like"/>
    <property type="match status" value="1"/>
</dbReference>
<evidence type="ECO:0000313" key="1">
    <source>
        <dbReference type="EMBL" id="GAB54391.1"/>
    </source>
</evidence>
<dbReference type="STRING" id="56804.BAE46_10205"/>
<dbReference type="eggNOG" id="COG2979">
    <property type="taxonomic scope" value="Bacteria"/>
</dbReference>
<dbReference type="EMBL" id="BAET01000004">
    <property type="protein sequence ID" value="GAB54391.1"/>
    <property type="molecule type" value="Genomic_DNA"/>
</dbReference>
<organism evidence="1 2">
    <name type="scientific">Glaciecola punicea ACAM 611</name>
    <dbReference type="NCBI Taxonomy" id="1121923"/>
    <lineage>
        <taxon>Bacteria</taxon>
        <taxon>Pseudomonadati</taxon>
        <taxon>Pseudomonadota</taxon>
        <taxon>Gammaproteobacteria</taxon>
        <taxon>Alteromonadales</taxon>
        <taxon>Alteromonadaceae</taxon>
        <taxon>Glaciecola</taxon>
    </lineage>
</organism>
<accession>H5T7W4</accession>
<sequence>MDLKKMIGGLTSSGALSGFMGGVAGGGLTSMIASKKGRKVGGSVLKVGALAAVGGLAWKAYQNYSAKNQSAQQTTSPQQEPQALANNQTQSMPQTFNQEQHHVAHKGAQFDFAPARIQQKQFEEVVDDNNPNGQMLLMRAMITAAHCDGHIDNDERQRIFAQVDSMDLSVEEKATLFDELRKPLDLASLVSQVPNAQTGIEVYAASATALDLEHQDSQAYLQALANQLCIPSDLTASIQQQIQNY</sequence>
<reference evidence="1 2" key="2">
    <citation type="journal article" date="2017" name="Antonie Van Leeuwenhoek">
        <title>Rhizobium rhizosphaerae sp. nov., a novel species isolated from rice rhizosphere.</title>
        <authorList>
            <person name="Zhao J.J."/>
            <person name="Zhang J."/>
            <person name="Zhang R.J."/>
            <person name="Zhang C.W."/>
            <person name="Yin H.Q."/>
            <person name="Zhang X.X."/>
        </authorList>
    </citation>
    <scope>NUCLEOTIDE SEQUENCE [LARGE SCALE GENOMIC DNA]</scope>
    <source>
        <strain evidence="1 2">ACAM 611</strain>
    </source>
</reference>
<dbReference type="CDD" id="cd07178">
    <property type="entry name" value="terB_like_YebE"/>
    <property type="match status" value="1"/>
</dbReference>
<dbReference type="InterPro" id="IPR007486">
    <property type="entry name" value="YebE"/>
</dbReference>
<dbReference type="Gene3D" id="1.10.3680.10">
    <property type="entry name" value="TerB-like"/>
    <property type="match status" value="1"/>
</dbReference>
<name>H5T7W4_9ALTE</name>
<evidence type="ECO:0008006" key="3">
    <source>
        <dbReference type="Google" id="ProtNLM"/>
    </source>
</evidence>
<keyword evidence="2" id="KW-1185">Reference proteome</keyword>
<dbReference type="OrthoDB" id="5459344at2"/>
<dbReference type="AlphaFoldDB" id="H5T7W4"/>
<dbReference type="Proteomes" id="UP000053586">
    <property type="component" value="Unassembled WGS sequence"/>
</dbReference>
<dbReference type="InterPro" id="IPR029024">
    <property type="entry name" value="TerB-like"/>
</dbReference>
<evidence type="ECO:0000313" key="2">
    <source>
        <dbReference type="Proteomes" id="UP000053586"/>
    </source>
</evidence>
<protein>
    <recommendedName>
        <fullName evidence="3">Inner membrane protein yebE</fullName>
    </recommendedName>
</protein>
<gene>
    <name evidence="1" type="ORF">GPUN_0238</name>
</gene>
<reference evidence="1 2" key="1">
    <citation type="journal article" date="2012" name="J. Bacteriol.">
        <title>Genome sequence of proteorhodopsin-containing sea ice bacterium Glaciecola punicea ACAM 611T.</title>
        <authorList>
            <person name="Qin Q.-L."/>
            <person name="Xie B.-B."/>
            <person name="Shu Y.-L."/>
            <person name="Rong J.-C."/>
            <person name="Zhao D.-L."/>
            <person name="Zhang X.-Y."/>
            <person name="Chen X.-L."/>
            <person name="Zhou B.-C."/>
            <person name="Zhanga Y.-Z."/>
        </authorList>
    </citation>
    <scope>NUCLEOTIDE SEQUENCE [LARGE SCALE GENOMIC DNA]</scope>
    <source>
        <strain evidence="1 2">ACAM 611</strain>
    </source>
</reference>
<comment type="caution">
    <text evidence="1">The sequence shown here is derived from an EMBL/GenBank/DDBJ whole genome shotgun (WGS) entry which is preliminary data.</text>
</comment>
<dbReference type="RefSeq" id="WP_006002589.1">
    <property type="nucleotide sequence ID" value="NZ_BAET01000004.1"/>
</dbReference>
<proteinExistence type="predicted"/>